<name>A0ABW4WYW8_9BACT</name>
<dbReference type="Proteomes" id="UP001597369">
    <property type="component" value="Unassembled WGS sequence"/>
</dbReference>
<dbReference type="PANTHER" id="PTHR43115:SF4">
    <property type="entry name" value="DEHYDROGENASE_REDUCTASE SDR FAMILY MEMBER 11"/>
    <property type="match status" value="1"/>
</dbReference>
<evidence type="ECO:0000256" key="1">
    <source>
        <dbReference type="ARBA" id="ARBA00006484"/>
    </source>
</evidence>
<evidence type="ECO:0000313" key="4">
    <source>
        <dbReference type="Proteomes" id="UP001597369"/>
    </source>
</evidence>
<evidence type="ECO:0000313" key="3">
    <source>
        <dbReference type="EMBL" id="MFD2067922.1"/>
    </source>
</evidence>
<keyword evidence="2 3" id="KW-0560">Oxidoreductase</keyword>
<gene>
    <name evidence="3" type="ORF">ACFSKU_13590</name>
</gene>
<reference evidence="4" key="1">
    <citation type="journal article" date="2019" name="Int. J. Syst. Evol. Microbiol.">
        <title>The Global Catalogue of Microorganisms (GCM) 10K type strain sequencing project: providing services to taxonomists for standard genome sequencing and annotation.</title>
        <authorList>
            <consortium name="The Broad Institute Genomics Platform"/>
            <consortium name="The Broad Institute Genome Sequencing Center for Infectious Disease"/>
            <person name="Wu L."/>
            <person name="Ma J."/>
        </authorList>
    </citation>
    <scope>NUCLEOTIDE SEQUENCE [LARGE SCALE GENOMIC DNA]</scope>
    <source>
        <strain evidence="4">JCM 16545</strain>
    </source>
</reference>
<dbReference type="PRINTS" id="PR00081">
    <property type="entry name" value="GDHRDH"/>
</dbReference>
<evidence type="ECO:0000256" key="2">
    <source>
        <dbReference type="ARBA" id="ARBA00023002"/>
    </source>
</evidence>
<comment type="similarity">
    <text evidence="1">Belongs to the short-chain dehydrogenases/reductases (SDR) family.</text>
</comment>
<dbReference type="InterPro" id="IPR020904">
    <property type="entry name" value="Sc_DH/Rdtase_CS"/>
</dbReference>
<organism evidence="3 4">
    <name type="scientific">Pontibacter silvestris</name>
    <dbReference type="NCBI Taxonomy" id="2305183"/>
    <lineage>
        <taxon>Bacteria</taxon>
        <taxon>Pseudomonadati</taxon>
        <taxon>Bacteroidota</taxon>
        <taxon>Cytophagia</taxon>
        <taxon>Cytophagales</taxon>
        <taxon>Hymenobacteraceae</taxon>
        <taxon>Pontibacter</taxon>
    </lineage>
</organism>
<sequence length="234" mass="24660">MHHLKDRKAVISGGGAGIGQAVASSLAAQGVRTAVADVQLPEIMQENIHAFKCDVSSGPSIDSLFANVQESIGSPDMLICCAGRGIHEKLTEGDPEKWRQIIDVNLMGALRMVRAFVPGMLEAGFGDVVFISSVSAGQAYPYGGIYAATKSALEIVAETLRQEVLPTVRVSVVAPGVTNTAFFENTVSGSQSVESIGYGFISPEEVAEAVLYALARPKGVSVNYMTVRPTGQPF</sequence>
<dbReference type="InterPro" id="IPR036291">
    <property type="entry name" value="NAD(P)-bd_dom_sf"/>
</dbReference>
<protein>
    <submittedName>
        <fullName evidence="3">SDR family oxidoreductase</fullName>
        <ecNumber evidence="3">1.-.-.-</ecNumber>
    </submittedName>
</protein>
<accession>A0ABW4WYW8</accession>
<dbReference type="GO" id="GO:0016491">
    <property type="term" value="F:oxidoreductase activity"/>
    <property type="evidence" value="ECO:0007669"/>
    <property type="project" value="UniProtKB-KW"/>
</dbReference>
<dbReference type="CDD" id="cd05233">
    <property type="entry name" value="SDR_c"/>
    <property type="match status" value="1"/>
</dbReference>
<dbReference type="PROSITE" id="PS00061">
    <property type="entry name" value="ADH_SHORT"/>
    <property type="match status" value="1"/>
</dbReference>
<dbReference type="InterPro" id="IPR002347">
    <property type="entry name" value="SDR_fam"/>
</dbReference>
<dbReference type="PANTHER" id="PTHR43115">
    <property type="entry name" value="DEHYDROGENASE/REDUCTASE SDR FAMILY MEMBER 11"/>
    <property type="match status" value="1"/>
</dbReference>
<dbReference type="SUPFAM" id="SSF51735">
    <property type="entry name" value="NAD(P)-binding Rossmann-fold domains"/>
    <property type="match status" value="1"/>
</dbReference>
<dbReference type="Pfam" id="PF00106">
    <property type="entry name" value="adh_short"/>
    <property type="match status" value="1"/>
</dbReference>
<dbReference type="RefSeq" id="WP_229958498.1">
    <property type="nucleotide sequence ID" value="NZ_JAJJWI010000003.1"/>
</dbReference>
<dbReference type="EC" id="1.-.-.-" evidence="3"/>
<comment type="caution">
    <text evidence="3">The sequence shown here is derived from an EMBL/GenBank/DDBJ whole genome shotgun (WGS) entry which is preliminary data.</text>
</comment>
<dbReference type="EMBL" id="JBHUHV010000039">
    <property type="protein sequence ID" value="MFD2067922.1"/>
    <property type="molecule type" value="Genomic_DNA"/>
</dbReference>
<dbReference type="Gene3D" id="3.40.50.720">
    <property type="entry name" value="NAD(P)-binding Rossmann-like Domain"/>
    <property type="match status" value="1"/>
</dbReference>
<keyword evidence="4" id="KW-1185">Reference proteome</keyword>
<proteinExistence type="inferred from homology"/>